<name>A0A0C9V604_SPHS4</name>
<sequence>MELSPSTWSRTPNEILHSILIEAAYHLPIALTLCQVSKEIEKFVKPMISQSSLAILNFDERSPTLYVASQWNKYKLSNLRHVYIGTGQPSSSFNIPIHKAEESDFPVTASSPESLTITSSYNMLTLEPFCYWIVSPHSKLTHLTIPFPCEGLYCPTVTHLYLPSVIPKGGKYKGSFDILGSNSYLKLPRLQKAMFRAANVLEMFKLFDDFHKVYACRDDDKGNEEEEDDDDGQSWQLQSSTGRVKVYGVLTTLPDTMAGKSESKRRILTMERFRLRGLYLQSLYNPWRRRITGFMIAPDESKDDEDVLSLRSEREWYDKEYGKNMWEWAEAKESREFDWMEYVEEFGTVSHHLPTALKLRQVSKDLTKFTNPIIHTSPPAILKFNDVLKSYPENQWKTYNASTVRTCICLCPGPCHSIVIGKGLSNQISEGDSDEEGKERAQAPSLSVSSLTTSSLYLNALKPFER</sequence>
<dbReference type="Proteomes" id="UP000054279">
    <property type="component" value="Unassembled WGS sequence"/>
</dbReference>
<dbReference type="AlphaFoldDB" id="A0A0C9V604"/>
<dbReference type="EMBL" id="KN837130">
    <property type="protein sequence ID" value="KIJ42369.1"/>
    <property type="molecule type" value="Genomic_DNA"/>
</dbReference>
<organism evidence="1 2">
    <name type="scientific">Sphaerobolus stellatus (strain SS14)</name>
    <dbReference type="NCBI Taxonomy" id="990650"/>
    <lineage>
        <taxon>Eukaryota</taxon>
        <taxon>Fungi</taxon>
        <taxon>Dikarya</taxon>
        <taxon>Basidiomycota</taxon>
        <taxon>Agaricomycotina</taxon>
        <taxon>Agaricomycetes</taxon>
        <taxon>Phallomycetidae</taxon>
        <taxon>Geastrales</taxon>
        <taxon>Sphaerobolaceae</taxon>
        <taxon>Sphaerobolus</taxon>
    </lineage>
</organism>
<proteinExistence type="predicted"/>
<gene>
    <name evidence="1" type="ORF">M422DRAFT_254443</name>
</gene>
<reference evidence="1 2" key="1">
    <citation type="submission" date="2014-06" db="EMBL/GenBank/DDBJ databases">
        <title>Evolutionary Origins and Diversification of the Mycorrhizal Mutualists.</title>
        <authorList>
            <consortium name="DOE Joint Genome Institute"/>
            <consortium name="Mycorrhizal Genomics Consortium"/>
            <person name="Kohler A."/>
            <person name="Kuo A."/>
            <person name="Nagy L.G."/>
            <person name="Floudas D."/>
            <person name="Copeland A."/>
            <person name="Barry K.W."/>
            <person name="Cichocki N."/>
            <person name="Veneault-Fourrey C."/>
            <person name="LaButti K."/>
            <person name="Lindquist E.A."/>
            <person name="Lipzen A."/>
            <person name="Lundell T."/>
            <person name="Morin E."/>
            <person name="Murat C."/>
            <person name="Riley R."/>
            <person name="Ohm R."/>
            <person name="Sun H."/>
            <person name="Tunlid A."/>
            <person name="Henrissat B."/>
            <person name="Grigoriev I.V."/>
            <person name="Hibbett D.S."/>
            <person name="Martin F."/>
        </authorList>
    </citation>
    <scope>NUCLEOTIDE SEQUENCE [LARGE SCALE GENOMIC DNA]</scope>
    <source>
        <strain evidence="1 2">SS14</strain>
    </source>
</reference>
<evidence type="ECO:0000313" key="2">
    <source>
        <dbReference type="Proteomes" id="UP000054279"/>
    </source>
</evidence>
<protein>
    <submittedName>
        <fullName evidence="1">Uncharacterized protein</fullName>
    </submittedName>
</protein>
<accession>A0A0C9V604</accession>
<dbReference type="HOGENOM" id="CLU_046901_0_0_1"/>
<evidence type="ECO:0000313" key="1">
    <source>
        <dbReference type="EMBL" id="KIJ42369.1"/>
    </source>
</evidence>
<keyword evidence="2" id="KW-1185">Reference proteome</keyword>